<gene>
    <name evidence="2" type="ORF">F7Q92_03185</name>
</gene>
<comment type="caution">
    <text evidence="2">The sequence shown here is derived from an EMBL/GenBank/DDBJ whole genome shotgun (WGS) entry which is preliminary data.</text>
</comment>
<name>A0A643FIK8_IDEDE</name>
<keyword evidence="3" id="KW-1185">Reference proteome</keyword>
<feature type="domain" description="DUF4397" evidence="1">
    <location>
        <begin position="288"/>
        <end position="397"/>
    </location>
</feature>
<feature type="domain" description="DUF4397" evidence="1">
    <location>
        <begin position="80"/>
        <end position="194"/>
    </location>
</feature>
<dbReference type="OrthoDB" id="9149069at2"/>
<dbReference type="Proteomes" id="UP000430120">
    <property type="component" value="Unassembled WGS sequence"/>
</dbReference>
<dbReference type="AlphaFoldDB" id="A0A643FIK8"/>
<dbReference type="EMBL" id="VZPB01000005">
    <property type="protein sequence ID" value="KAB0584530.1"/>
    <property type="molecule type" value="Genomic_DNA"/>
</dbReference>
<evidence type="ECO:0000259" key="1">
    <source>
        <dbReference type="Pfam" id="PF14344"/>
    </source>
</evidence>
<reference evidence="2 3" key="1">
    <citation type="submission" date="2019-09" db="EMBL/GenBank/DDBJ databases">
        <title>Draft genome sequences of 48 bacterial type strains from the CCUG.</title>
        <authorList>
            <person name="Tunovic T."/>
            <person name="Pineiro-Iglesias B."/>
            <person name="Unosson C."/>
            <person name="Inganas E."/>
            <person name="Ohlen M."/>
            <person name="Cardew S."/>
            <person name="Jensie-Markopoulos S."/>
            <person name="Salva-Serra F."/>
            <person name="Jaen-Luchoro D."/>
            <person name="Karlsson R."/>
            <person name="Svensson-Stadler L."/>
            <person name="Chun J."/>
            <person name="Moore E."/>
        </authorList>
    </citation>
    <scope>NUCLEOTIDE SEQUENCE [LARGE SCALE GENOMIC DNA]</scope>
    <source>
        <strain evidence="2 3">CCUG 30977</strain>
    </source>
</reference>
<proteinExistence type="predicted"/>
<organism evidence="2 3">
    <name type="scientific">Ideonella dechloratans</name>
    <dbReference type="NCBI Taxonomy" id="36863"/>
    <lineage>
        <taxon>Bacteria</taxon>
        <taxon>Pseudomonadati</taxon>
        <taxon>Pseudomonadota</taxon>
        <taxon>Betaproteobacteria</taxon>
        <taxon>Burkholderiales</taxon>
        <taxon>Sphaerotilaceae</taxon>
        <taxon>Ideonella</taxon>
    </lineage>
</organism>
<dbReference type="Pfam" id="PF14344">
    <property type="entry name" value="DUF4397"/>
    <property type="match status" value="2"/>
</dbReference>
<sequence length="485" mass="49960">MCGTGGAGPGWAADSPATSRWQQASNEGRLTISRPSEPLNQFVCQRLDLRMKKRTLLGLMAGLPVSGVLTACGGNNSGSAQVRLVNASPGYSALDLYIDDKLKVSNVAYGAASGYVSVDKGSFDTALSVNGSSTQLITTSRTYDTDTTYSIIAYGWNGSLKSVIVTENQDDATDGSMYFRVLNTSTDAGSVDVYLTAETDSLDSATAVASDVGGGKSTSFGTVDSGTYRLRITAQGDTSTVLLDVSNVTVSSKGVYTLIVTPTIGGVLVNALLMKQKGDVTALNTTMARVRLVCAMPGGARVAAAVGDTTLTSGNASPAVIGYTQVDVSAGTLTIQATVDGVATPSTTWAATAGSDVTVVVSGATAADATPVVITDDNRLSTSSTKYKMRLMHASQALSSDALTLTVDLTDIVSNQAYRSASSYVNRSANSSSVVTVSSLNAGQIFSLSDQALVAQGVYDVILLDKSAAGTDGVLQTYYFSNVRA</sequence>
<evidence type="ECO:0000313" key="2">
    <source>
        <dbReference type="EMBL" id="KAB0584530.1"/>
    </source>
</evidence>
<dbReference type="InterPro" id="IPR025510">
    <property type="entry name" value="DUF4397"/>
</dbReference>
<accession>A0A643FIK8</accession>
<evidence type="ECO:0000313" key="3">
    <source>
        <dbReference type="Proteomes" id="UP000430120"/>
    </source>
</evidence>
<protein>
    <submittedName>
        <fullName evidence="2">DUF4397 domain-containing protein</fullName>
    </submittedName>
</protein>